<evidence type="ECO:0000256" key="8">
    <source>
        <dbReference type="PROSITE-ProRule" id="PRU00108"/>
    </source>
</evidence>
<evidence type="ECO:0000313" key="14">
    <source>
        <dbReference type="Proteomes" id="UP001652621"/>
    </source>
</evidence>
<evidence type="ECO:0000259" key="12">
    <source>
        <dbReference type="PROSITE" id="PS50071"/>
    </source>
</evidence>
<dbReference type="InterPro" id="IPR050255">
    <property type="entry name" value="POU_domain_TF"/>
</dbReference>
<proteinExistence type="inferred from homology"/>
<dbReference type="Pfam" id="PF00157">
    <property type="entry name" value="Pou"/>
    <property type="match status" value="1"/>
</dbReference>
<feature type="domain" description="POU-specific" evidence="13">
    <location>
        <begin position="1272"/>
        <end position="1346"/>
    </location>
</feature>
<keyword evidence="6 10" id="KW-0804">Transcription</keyword>
<feature type="compositionally biased region" description="Polar residues" evidence="11">
    <location>
        <begin position="1215"/>
        <end position="1227"/>
    </location>
</feature>
<dbReference type="Gene3D" id="1.10.260.40">
    <property type="entry name" value="lambda repressor-like DNA-binding domains"/>
    <property type="match status" value="1"/>
</dbReference>
<keyword evidence="5" id="KW-0010">Activator</keyword>
<feature type="DNA-binding region" description="Homeobox" evidence="8">
    <location>
        <begin position="1377"/>
        <end position="1436"/>
    </location>
</feature>
<feature type="compositionally biased region" description="Polar residues" evidence="11">
    <location>
        <begin position="606"/>
        <end position="643"/>
    </location>
</feature>
<dbReference type="SMART" id="SM00389">
    <property type="entry name" value="HOX"/>
    <property type="match status" value="1"/>
</dbReference>
<evidence type="ECO:0000256" key="1">
    <source>
        <dbReference type="ARBA" id="ARBA00004123"/>
    </source>
</evidence>
<dbReference type="SMART" id="SM00352">
    <property type="entry name" value="POU"/>
    <property type="match status" value="1"/>
</dbReference>
<keyword evidence="3 8" id="KW-0238">DNA-binding</keyword>
<dbReference type="SUPFAM" id="SSF47413">
    <property type="entry name" value="lambda repressor-like DNA-binding domains"/>
    <property type="match status" value="1"/>
</dbReference>
<evidence type="ECO:0000256" key="7">
    <source>
        <dbReference type="ARBA" id="ARBA00023242"/>
    </source>
</evidence>
<feature type="compositionally biased region" description="Basic and acidic residues" evidence="11">
    <location>
        <begin position="191"/>
        <end position="206"/>
    </location>
</feature>
<dbReference type="CDD" id="cd00086">
    <property type="entry name" value="homeodomain"/>
    <property type="match status" value="1"/>
</dbReference>
<feature type="region of interest" description="Disordered" evidence="11">
    <location>
        <begin position="605"/>
        <end position="690"/>
    </location>
</feature>
<dbReference type="PROSITE" id="PS50071">
    <property type="entry name" value="HOMEOBOX_2"/>
    <property type="match status" value="1"/>
</dbReference>
<feature type="region of interest" description="Disordered" evidence="11">
    <location>
        <begin position="883"/>
        <end position="906"/>
    </location>
</feature>
<feature type="compositionally biased region" description="Basic residues" evidence="11">
    <location>
        <begin position="535"/>
        <end position="549"/>
    </location>
</feature>
<dbReference type="InterPro" id="IPR017970">
    <property type="entry name" value="Homeobox_CS"/>
</dbReference>
<dbReference type="PROSITE" id="PS00465">
    <property type="entry name" value="POU_2"/>
    <property type="match status" value="1"/>
</dbReference>
<dbReference type="InterPro" id="IPR013847">
    <property type="entry name" value="POU"/>
</dbReference>
<comment type="similarity">
    <text evidence="10">Belongs to the POU transcription factor family.</text>
</comment>
<dbReference type="Proteomes" id="UP001652621">
    <property type="component" value="Unplaced"/>
</dbReference>
<dbReference type="Gene3D" id="1.10.10.60">
    <property type="entry name" value="Homeodomain-like"/>
    <property type="match status" value="1"/>
</dbReference>
<dbReference type="InterPro" id="IPR009057">
    <property type="entry name" value="Homeodomain-like_sf"/>
</dbReference>
<feature type="compositionally biased region" description="Polar residues" evidence="11">
    <location>
        <begin position="1181"/>
        <end position="1208"/>
    </location>
</feature>
<keyword evidence="4 8" id="KW-0371">Homeobox</keyword>
<sequence>MKISEEMKLCNGIKEEPNYEEDENPGEYNFCDNQNEGYQLNARTAQENFFQKNQNDIITISDYQNYENHAAYQPLKTEFPVSETNPQAFGEYPLTSYYQNIPSVHRSNANLNSNAENNFDMNLNPLDSQSLMCQTMSRDKEPVLKFPSKTPKSVVPEIDRAYGNTVKDMLKYLREGGKQAVIKGNEAFPRPAERKLDERSREKIDKSPNPSKENTRRKGNCQPENGVLTFPSFPNSSGNFGSQLNGFNSTPHNFRNNEGPLLTWSQLLATNLMPICIAPIKPASMTNDTWFPLESAMQNTTERDLKSQITPPQSPHNLLPAAFLLPFSTSQGGCDPFAQRPTAATFVVPDLLTTSTNVHSSSIAPTTTTPYHNILSLPSEVINNINLANIGHSTFFGKSVDKLANTTSLASASTPNPPRDKVAYQNNETDTDAAATADDDMAMGQREVVEDKKLLAPSVWHTKCIKQSGMSDLENLRKSLTQNENNKADSGAAFDVTVAAAKATTISMETQSSQPATKQKKINNKAQTMKVKETAHKHHRHGHGQHYQHPHVAGMPTPKQQQGQVHTPASFTASPSSYYGEQSLFVHHILERDRLIREHQLRQHLLESSSSSPQNTGTTPATKHASGSGNTTTLDNNYNNSRVSFGPLQQQQQHQHLSHHPSLPHNPHHYHYNHDGKQQQPLQPPPASNFYIRQRGNLVNPANVQDALPSCPDLEWENGAEENTKQQADEADDEEENEKVNNTNVQDNNEDDDNDEDHHHSPSTNEESEARRGDSSMAAMAIVNPTNWYGDVDCVDDISCQLTNGKENQKEFRRQKEVATPKEVLIQKDFPIPEDFHSQKSKEKEFEGKVGAGDDGGEKLQLAEKPQANNSVLNLCHDDDKHEGQHFSLSSRKSINPSSSTTDLETSRMAEIVTNNEVISNNHISQTSNVPDMNDDTSSMALVSVRKDLRHMSKSPSPIRSLSAPHYDNEDLKETKYCASSPSPTNLSNKRPRELDSEMENEVLNLATHSNTPKRQNRSPSPIMQDEKPQETNASSPFSAPNNFLAALQNPLAPFLLQNQLGLAAAAQAALQPEDMQQAFQLQLQSYMEMMRQMAPETLQNPAAAQFLLQNSLQAMIQLQALQQLKQQQQQQIPPQPEVEDETPCKTPNMEMMKKYSTPQNKSPLRSPSLSPVSRHGSARLHNSGSGTPATSTAASMHSQQQQTTPPNSAHLPMTLSSAAMTPNTPGMTPAFPPSSLGQNSALSFSSTPQNSKSSGANTLSQAARTLDQSPEETTDLEELEQFAKTFKQRRIKLGFTQGDVGLAMGKLYGNDFSQTTISRFEALNLSFKNMCKLKPLLQKWLEDADNTVSKPGGIFNLSAMTSAPLATPENNIMGRRRKKRTSIESNVRSTLERAFAINCKPTSEEINQLADQMNMEKEVVRVWFCNRRQKEKRSNPSLDLDSPTGTPLSSHAFGYPPQSLNLTNGHEASSLCGSSISSLSPNPHHYSGNGKHE</sequence>
<dbReference type="PANTHER" id="PTHR11636:SF89">
    <property type="entry name" value="POU DOMAIN PROTEIN 2, ISOFORM B-RELATED"/>
    <property type="match status" value="1"/>
</dbReference>
<feature type="region of interest" description="Disordered" evidence="11">
    <location>
        <begin position="530"/>
        <end position="574"/>
    </location>
</feature>
<dbReference type="SUPFAM" id="SSF46689">
    <property type="entry name" value="Homeodomain-like"/>
    <property type="match status" value="1"/>
</dbReference>
<gene>
    <name evidence="15" type="primary">LOC101890479</name>
</gene>
<feature type="compositionally biased region" description="Polar residues" evidence="11">
    <location>
        <begin position="887"/>
        <end position="904"/>
    </location>
</feature>
<dbReference type="RefSeq" id="XP_058981523.1">
    <property type="nucleotide sequence ID" value="XM_059125540.1"/>
</dbReference>
<feature type="compositionally biased region" description="Low complexity" evidence="11">
    <location>
        <begin position="1470"/>
        <end position="1481"/>
    </location>
</feature>
<dbReference type="InterPro" id="IPR001356">
    <property type="entry name" value="HD"/>
</dbReference>
<feature type="compositionally biased region" description="Polar residues" evidence="11">
    <location>
        <begin position="1459"/>
        <end position="1468"/>
    </location>
</feature>
<dbReference type="PROSITE" id="PS00027">
    <property type="entry name" value="HOMEOBOX_1"/>
    <property type="match status" value="1"/>
</dbReference>
<dbReference type="Pfam" id="PF00046">
    <property type="entry name" value="Homeodomain"/>
    <property type="match status" value="1"/>
</dbReference>
<keyword evidence="14" id="KW-1185">Reference proteome</keyword>
<dbReference type="PROSITE" id="PS00035">
    <property type="entry name" value="POU_1"/>
    <property type="match status" value="1"/>
</dbReference>
<keyword evidence="7 8" id="KW-0539">Nucleus</keyword>
<feature type="region of interest" description="Disordered" evidence="11">
    <location>
        <begin position="702"/>
        <end position="775"/>
    </location>
</feature>
<evidence type="ECO:0000256" key="11">
    <source>
        <dbReference type="SAM" id="MobiDB-lite"/>
    </source>
</evidence>
<evidence type="ECO:0000256" key="2">
    <source>
        <dbReference type="ARBA" id="ARBA00023015"/>
    </source>
</evidence>
<feature type="region of interest" description="Disordered" evidence="11">
    <location>
        <begin position="976"/>
        <end position="1038"/>
    </location>
</feature>
<dbReference type="InterPro" id="IPR010982">
    <property type="entry name" value="Lambda_DNA-bd_dom_sf"/>
</dbReference>
<evidence type="ECO:0000256" key="9">
    <source>
        <dbReference type="RuleBase" id="RU000682"/>
    </source>
</evidence>
<accession>A0ABM3V6V9</accession>
<feature type="region of interest" description="Disordered" evidence="11">
    <location>
        <begin position="183"/>
        <end position="226"/>
    </location>
</feature>
<dbReference type="InterPro" id="IPR000327">
    <property type="entry name" value="POU_dom"/>
</dbReference>
<reference evidence="15" key="1">
    <citation type="submission" date="2025-08" db="UniProtKB">
        <authorList>
            <consortium name="RefSeq"/>
        </authorList>
    </citation>
    <scope>IDENTIFICATION</scope>
    <source>
        <strain evidence="15">Aabys</strain>
        <tissue evidence="15">Whole body</tissue>
    </source>
</reference>
<keyword evidence="2" id="KW-0805">Transcription regulation</keyword>
<feature type="compositionally biased region" description="Polar residues" evidence="11">
    <location>
        <begin position="1007"/>
        <end position="1022"/>
    </location>
</feature>
<feature type="compositionally biased region" description="Low complexity" evidence="11">
    <location>
        <begin position="1163"/>
        <end position="1175"/>
    </location>
</feature>
<dbReference type="PANTHER" id="PTHR11636">
    <property type="entry name" value="POU DOMAIN"/>
    <property type="match status" value="1"/>
</dbReference>
<feature type="compositionally biased region" description="Low complexity" evidence="11">
    <location>
        <begin position="647"/>
        <end position="665"/>
    </location>
</feature>
<evidence type="ECO:0000256" key="10">
    <source>
        <dbReference type="RuleBase" id="RU361194"/>
    </source>
</evidence>
<evidence type="ECO:0000256" key="6">
    <source>
        <dbReference type="ARBA" id="ARBA00023163"/>
    </source>
</evidence>
<organism evidence="14 15">
    <name type="scientific">Musca domestica</name>
    <name type="common">House fly</name>
    <dbReference type="NCBI Taxonomy" id="7370"/>
    <lineage>
        <taxon>Eukaryota</taxon>
        <taxon>Metazoa</taxon>
        <taxon>Ecdysozoa</taxon>
        <taxon>Arthropoda</taxon>
        <taxon>Hexapoda</taxon>
        <taxon>Insecta</taxon>
        <taxon>Pterygota</taxon>
        <taxon>Neoptera</taxon>
        <taxon>Endopterygota</taxon>
        <taxon>Diptera</taxon>
        <taxon>Brachycera</taxon>
        <taxon>Muscomorpha</taxon>
        <taxon>Muscoidea</taxon>
        <taxon>Muscidae</taxon>
        <taxon>Musca</taxon>
    </lineage>
</organism>
<dbReference type="GeneID" id="101890479"/>
<evidence type="ECO:0000256" key="3">
    <source>
        <dbReference type="ARBA" id="ARBA00023125"/>
    </source>
</evidence>
<evidence type="ECO:0000313" key="15">
    <source>
        <dbReference type="RefSeq" id="XP_058981523.1"/>
    </source>
</evidence>
<feature type="compositionally biased region" description="Polar residues" evidence="11">
    <location>
        <begin position="558"/>
        <end position="574"/>
    </location>
</feature>
<protein>
    <recommendedName>
        <fullName evidence="10">POU domain protein</fullName>
    </recommendedName>
</protein>
<evidence type="ECO:0000259" key="13">
    <source>
        <dbReference type="PROSITE" id="PS51179"/>
    </source>
</evidence>
<feature type="region of interest" description="Disordered" evidence="11">
    <location>
        <begin position="1128"/>
        <end position="1276"/>
    </location>
</feature>
<feature type="compositionally biased region" description="Polar residues" evidence="11">
    <location>
        <begin position="978"/>
        <end position="989"/>
    </location>
</feature>
<feature type="region of interest" description="Disordered" evidence="11">
    <location>
        <begin position="1433"/>
        <end position="1494"/>
    </location>
</feature>
<evidence type="ECO:0000256" key="5">
    <source>
        <dbReference type="ARBA" id="ARBA00023159"/>
    </source>
</evidence>
<feature type="domain" description="Homeobox" evidence="12">
    <location>
        <begin position="1375"/>
        <end position="1435"/>
    </location>
</feature>
<feature type="compositionally biased region" description="Polar residues" evidence="11">
    <location>
        <begin position="1236"/>
        <end position="1269"/>
    </location>
</feature>
<dbReference type="PRINTS" id="PR00028">
    <property type="entry name" value="POUDOMAIN"/>
</dbReference>
<feature type="region of interest" description="Disordered" evidence="11">
    <location>
        <begin position="408"/>
        <end position="427"/>
    </location>
</feature>
<evidence type="ECO:0000256" key="4">
    <source>
        <dbReference type="ARBA" id="ARBA00023155"/>
    </source>
</evidence>
<dbReference type="PROSITE" id="PS51179">
    <property type="entry name" value="POU_3"/>
    <property type="match status" value="1"/>
</dbReference>
<comment type="subcellular location">
    <subcellularLocation>
        <location evidence="1 8 9">Nucleus</location>
    </subcellularLocation>
</comment>
<name>A0ABM3V6V9_MUSDO</name>